<name>A0A398BJB8_9BACI</name>
<gene>
    <name evidence="1" type="ORF">D1970_04720</name>
</gene>
<keyword evidence="2" id="KW-1185">Reference proteome</keyword>
<accession>A0A398BJB8</accession>
<proteinExistence type="predicted"/>
<protein>
    <submittedName>
        <fullName evidence="1">Uncharacterized protein</fullName>
    </submittedName>
</protein>
<organism evidence="1 2">
    <name type="scientific">Mesobacillus zeae</name>
    <dbReference type="NCBI Taxonomy" id="1917180"/>
    <lineage>
        <taxon>Bacteria</taxon>
        <taxon>Bacillati</taxon>
        <taxon>Bacillota</taxon>
        <taxon>Bacilli</taxon>
        <taxon>Bacillales</taxon>
        <taxon>Bacillaceae</taxon>
        <taxon>Mesobacillus</taxon>
    </lineage>
</organism>
<sequence length="61" mass="6882">MMVLDTLDVLASSMEIKNLCRIPAKVFLYKTKDLYRLVKVLLTTYVASKAGRNASEMTTLL</sequence>
<evidence type="ECO:0000313" key="1">
    <source>
        <dbReference type="EMBL" id="RID87483.1"/>
    </source>
</evidence>
<dbReference type="EMBL" id="QWVT01000009">
    <property type="protein sequence ID" value="RID87483.1"/>
    <property type="molecule type" value="Genomic_DNA"/>
</dbReference>
<dbReference type="AlphaFoldDB" id="A0A398BJB8"/>
<comment type="caution">
    <text evidence="1">The sequence shown here is derived from an EMBL/GenBank/DDBJ whole genome shotgun (WGS) entry which is preliminary data.</text>
</comment>
<dbReference type="Proteomes" id="UP000265816">
    <property type="component" value="Unassembled WGS sequence"/>
</dbReference>
<reference evidence="1 2" key="1">
    <citation type="submission" date="2018-08" db="EMBL/GenBank/DDBJ databases">
        <title>Bacillus jemisoniae sp. nov., Bacillus chryseoplanitiae sp. nov., Bacillus resnikiae sp. nov., and Bacillus frankliniae sp. nov., isolated from Viking spacecraft and associated surfaces.</title>
        <authorList>
            <person name="Seuylemezian A."/>
            <person name="Vaishampayan P."/>
        </authorList>
    </citation>
    <scope>NUCLEOTIDE SEQUENCE [LARGE SCALE GENOMIC DNA]</scope>
    <source>
        <strain evidence="1 2">JJ-247</strain>
    </source>
</reference>
<evidence type="ECO:0000313" key="2">
    <source>
        <dbReference type="Proteomes" id="UP000265816"/>
    </source>
</evidence>